<dbReference type="EMBL" id="CAXITT010000221">
    <property type="protein sequence ID" value="CAL1536113.1"/>
    <property type="molecule type" value="Genomic_DNA"/>
</dbReference>
<keyword evidence="3" id="KW-1185">Reference proteome</keyword>
<comment type="caution">
    <text evidence="2">The sequence shown here is derived from an EMBL/GenBank/DDBJ whole genome shotgun (WGS) entry which is preliminary data.</text>
</comment>
<name>A0AAV2HUY7_LYMST</name>
<gene>
    <name evidence="2" type="ORF">GSLYS_00010026001</name>
</gene>
<dbReference type="AlphaFoldDB" id="A0AAV2HUY7"/>
<feature type="non-terminal residue" evidence="2">
    <location>
        <position position="71"/>
    </location>
</feature>
<evidence type="ECO:0000313" key="2">
    <source>
        <dbReference type="EMBL" id="CAL1536113.1"/>
    </source>
</evidence>
<organism evidence="2 3">
    <name type="scientific">Lymnaea stagnalis</name>
    <name type="common">Great pond snail</name>
    <name type="synonym">Helix stagnalis</name>
    <dbReference type="NCBI Taxonomy" id="6523"/>
    <lineage>
        <taxon>Eukaryota</taxon>
        <taxon>Metazoa</taxon>
        <taxon>Spiralia</taxon>
        <taxon>Lophotrochozoa</taxon>
        <taxon>Mollusca</taxon>
        <taxon>Gastropoda</taxon>
        <taxon>Heterobranchia</taxon>
        <taxon>Euthyneura</taxon>
        <taxon>Panpulmonata</taxon>
        <taxon>Hygrophila</taxon>
        <taxon>Lymnaeoidea</taxon>
        <taxon>Lymnaeidae</taxon>
        <taxon>Lymnaea</taxon>
    </lineage>
</organism>
<evidence type="ECO:0000313" key="3">
    <source>
        <dbReference type="Proteomes" id="UP001497497"/>
    </source>
</evidence>
<feature type="region of interest" description="Disordered" evidence="1">
    <location>
        <begin position="15"/>
        <end position="39"/>
    </location>
</feature>
<accession>A0AAV2HUY7</accession>
<proteinExistence type="predicted"/>
<feature type="non-terminal residue" evidence="2">
    <location>
        <position position="1"/>
    </location>
</feature>
<evidence type="ECO:0000256" key="1">
    <source>
        <dbReference type="SAM" id="MobiDB-lite"/>
    </source>
</evidence>
<sequence>VSQLNSFLNASQYIGVSPLQPRHKRPPPNQPKTCPEDDRSWWPRKEHNLRSTCPWTYTTVDLGESFYPRWV</sequence>
<reference evidence="2 3" key="1">
    <citation type="submission" date="2024-04" db="EMBL/GenBank/DDBJ databases">
        <authorList>
            <consortium name="Genoscope - CEA"/>
            <person name="William W."/>
        </authorList>
    </citation>
    <scope>NUCLEOTIDE SEQUENCE [LARGE SCALE GENOMIC DNA]</scope>
</reference>
<dbReference type="Proteomes" id="UP001497497">
    <property type="component" value="Unassembled WGS sequence"/>
</dbReference>
<protein>
    <submittedName>
        <fullName evidence="2">Uncharacterized protein</fullName>
    </submittedName>
</protein>